<evidence type="ECO:0000313" key="4">
    <source>
        <dbReference type="EMBL" id="KAF2757136.1"/>
    </source>
</evidence>
<evidence type="ECO:0000256" key="1">
    <source>
        <dbReference type="ARBA" id="ARBA00035112"/>
    </source>
</evidence>
<sequence>MEHKGVFRNICQGDGKGAYVVARGHSYCPYESASAPESPRTPRTSNSQFTDKDSTLYEESVYECERRCPARRAPTIVVHAIVFLAYSTLLTVLVMAAMSKPDCEQCIMYNSPAKNLVNYKLQSTSQYDLATDIYAGHPRPELEAAWSILLEPTNLRLTESEVHAVNRLDNAIALPDGGYAGSLNIFHELHCVDAIQRWLHTQLYASTYFPHLNETDRARQRFRTEQCLTSLRKAALCHADVGVVTYNWDGEAGGPRARAEYQCADMGPLLEWAEGRRVEVEGVGEGDGGYSVLGEVVTSSGEEGLRQLMQEGLGVVRKGVSIMSYHHTRHTIPARQAQKHEAGELGTMAYDEPDDIVDYGMDSEDDGASGIQYIGEVPESDIEPGHEVSHRVPSSLNQAAQLPGDWHGDDIEPTIQSIGEAPESDFELGHEESDQIISSRSPDAQGHVDWFGDDYRHQARSDPQEGYTLIGQAGPGHQETHPILSLGNPDPQGPVECRGDDHRNKDPFYQQEGYSSIGQAGPGHQETHPILPPGNQEPQSPGPGV</sequence>
<protein>
    <submittedName>
        <fullName evidence="4">Uncharacterized protein</fullName>
    </submittedName>
</protein>
<evidence type="ECO:0000256" key="3">
    <source>
        <dbReference type="SAM" id="Phobius"/>
    </source>
</evidence>
<organism evidence="4 5">
    <name type="scientific">Pseudovirgaria hyperparasitica</name>
    <dbReference type="NCBI Taxonomy" id="470096"/>
    <lineage>
        <taxon>Eukaryota</taxon>
        <taxon>Fungi</taxon>
        <taxon>Dikarya</taxon>
        <taxon>Ascomycota</taxon>
        <taxon>Pezizomycotina</taxon>
        <taxon>Dothideomycetes</taxon>
        <taxon>Dothideomycetes incertae sedis</taxon>
        <taxon>Acrospermales</taxon>
        <taxon>Acrospermaceae</taxon>
        <taxon>Pseudovirgaria</taxon>
    </lineage>
</organism>
<feature type="compositionally biased region" description="Basic and acidic residues" evidence="2">
    <location>
        <begin position="497"/>
        <end position="506"/>
    </location>
</feature>
<feature type="transmembrane region" description="Helical" evidence="3">
    <location>
        <begin position="76"/>
        <end position="98"/>
    </location>
</feature>
<keyword evidence="3" id="KW-0812">Transmembrane</keyword>
<proteinExistence type="inferred from homology"/>
<dbReference type="OrthoDB" id="3687641at2759"/>
<feature type="region of interest" description="Disordered" evidence="2">
    <location>
        <begin position="31"/>
        <end position="50"/>
    </location>
</feature>
<dbReference type="GO" id="GO:0043386">
    <property type="term" value="P:mycotoxin biosynthetic process"/>
    <property type="evidence" value="ECO:0007669"/>
    <property type="project" value="InterPro"/>
</dbReference>
<dbReference type="AlphaFoldDB" id="A0A6A6W5A5"/>
<dbReference type="Pfam" id="PF11807">
    <property type="entry name" value="UstYa"/>
    <property type="match status" value="1"/>
</dbReference>
<dbReference type="PANTHER" id="PTHR33365:SF12">
    <property type="entry name" value="TAT PATHWAY SIGNAL SEQUENCE"/>
    <property type="match status" value="1"/>
</dbReference>
<evidence type="ECO:0000256" key="2">
    <source>
        <dbReference type="SAM" id="MobiDB-lite"/>
    </source>
</evidence>
<dbReference type="GeneID" id="54489332"/>
<dbReference type="Proteomes" id="UP000799437">
    <property type="component" value="Unassembled WGS sequence"/>
</dbReference>
<evidence type="ECO:0000313" key="5">
    <source>
        <dbReference type="Proteomes" id="UP000799437"/>
    </source>
</evidence>
<keyword evidence="3" id="KW-1133">Transmembrane helix</keyword>
<gene>
    <name evidence="4" type="ORF">EJ05DRAFT_511872</name>
</gene>
<accession>A0A6A6W5A5</accession>
<name>A0A6A6W5A5_9PEZI</name>
<reference evidence="4" key="1">
    <citation type="journal article" date="2020" name="Stud. Mycol.">
        <title>101 Dothideomycetes genomes: a test case for predicting lifestyles and emergence of pathogens.</title>
        <authorList>
            <person name="Haridas S."/>
            <person name="Albert R."/>
            <person name="Binder M."/>
            <person name="Bloem J."/>
            <person name="Labutti K."/>
            <person name="Salamov A."/>
            <person name="Andreopoulos B."/>
            <person name="Baker S."/>
            <person name="Barry K."/>
            <person name="Bills G."/>
            <person name="Bluhm B."/>
            <person name="Cannon C."/>
            <person name="Castanera R."/>
            <person name="Culley D."/>
            <person name="Daum C."/>
            <person name="Ezra D."/>
            <person name="Gonzalez J."/>
            <person name="Henrissat B."/>
            <person name="Kuo A."/>
            <person name="Liang C."/>
            <person name="Lipzen A."/>
            <person name="Lutzoni F."/>
            <person name="Magnuson J."/>
            <person name="Mondo S."/>
            <person name="Nolan M."/>
            <person name="Ohm R."/>
            <person name="Pangilinan J."/>
            <person name="Park H.-J."/>
            <person name="Ramirez L."/>
            <person name="Alfaro M."/>
            <person name="Sun H."/>
            <person name="Tritt A."/>
            <person name="Yoshinaga Y."/>
            <person name="Zwiers L.-H."/>
            <person name="Turgeon B."/>
            <person name="Goodwin S."/>
            <person name="Spatafora J."/>
            <person name="Crous P."/>
            <person name="Grigoriev I."/>
        </authorList>
    </citation>
    <scope>NUCLEOTIDE SEQUENCE</scope>
    <source>
        <strain evidence="4">CBS 121739</strain>
    </source>
</reference>
<feature type="region of interest" description="Disordered" evidence="2">
    <location>
        <begin position="486"/>
        <end position="545"/>
    </location>
</feature>
<keyword evidence="3" id="KW-0472">Membrane</keyword>
<dbReference type="InterPro" id="IPR021765">
    <property type="entry name" value="UstYa-like"/>
</dbReference>
<dbReference type="RefSeq" id="XP_033599587.1">
    <property type="nucleotide sequence ID" value="XM_033748278.1"/>
</dbReference>
<comment type="similarity">
    <text evidence="1">Belongs to the ustYa family.</text>
</comment>
<dbReference type="EMBL" id="ML996574">
    <property type="protein sequence ID" value="KAF2757136.1"/>
    <property type="molecule type" value="Genomic_DNA"/>
</dbReference>
<feature type="non-terminal residue" evidence="4">
    <location>
        <position position="545"/>
    </location>
</feature>
<keyword evidence="5" id="KW-1185">Reference proteome</keyword>
<dbReference type="PANTHER" id="PTHR33365">
    <property type="entry name" value="YALI0B05434P"/>
    <property type="match status" value="1"/>
</dbReference>
<feature type="region of interest" description="Disordered" evidence="2">
    <location>
        <begin position="427"/>
        <end position="446"/>
    </location>
</feature>